<dbReference type="Proteomes" id="UP000048926">
    <property type="component" value="Unassembled WGS sequence"/>
</dbReference>
<keyword evidence="4" id="KW-0378">Hydrolase</keyword>
<name>A0A0M6YBB1_9HYPH</name>
<dbReference type="AlphaFoldDB" id="A0A0M6YBB1"/>
<organism evidence="8 9">
    <name type="scientific">Roseibium aggregatum</name>
    <dbReference type="NCBI Taxonomy" id="187304"/>
    <lineage>
        <taxon>Bacteria</taxon>
        <taxon>Pseudomonadati</taxon>
        <taxon>Pseudomonadota</taxon>
        <taxon>Alphaproteobacteria</taxon>
        <taxon>Hyphomicrobiales</taxon>
        <taxon>Stappiaceae</taxon>
        <taxon>Roseibium</taxon>
    </lineage>
</organism>
<evidence type="ECO:0000313" key="8">
    <source>
        <dbReference type="EMBL" id="CTQ46291.1"/>
    </source>
</evidence>
<accession>A0A0M6YBB1</accession>
<evidence type="ECO:0000313" key="9">
    <source>
        <dbReference type="Proteomes" id="UP000048926"/>
    </source>
</evidence>
<keyword evidence="5" id="KW-0862">Zinc</keyword>
<proteinExistence type="predicted"/>
<dbReference type="EMBL" id="CXST01000003">
    <property type="protein sequence ID" value="CTQ46291.1"/>
    <property type="molecule type" value="Genomic_DNA"/>
</dbReference>
<dbReference type="GO" id="GO:0046872">
    <property type="term" value="F:metal ion binding"/>
    <property type="evidence" value="ECO:0007669"/>
    <property type="project" value="UniProtKB-KW"/>
</dbReference>
<feature type="domain" description="Peptidase M48" evidence="7">
    <location>
        <begin position="95"/>
        <end position="272"/>
    </location>
</feature>
<dbReference type="InterPro" id="IPR001915">
    <property type="entry name" value="Peptidase_M48"/>
</dbReference>
<evidence type="ECO:0000256" key="3">
    <source>
        <dbReference type="ARBA" id="ARBA00022723"/>
    </source>
</evidence>
<evidence type="ECO:0000256" key="1">
    <source>
        <dbReference type="ARBA" id="ARBA00001947"/>
    </source>
</evidence>
<dbReference type="PANTHER" id="PTHR22726:SF1">
    <property type="entry name" value="METALLOENDOPEPTIDASE OMA1, MITOCHONDRIAL"/>
    <property type="match status" value="1"/>
</dbReference>
<keyword evidence="2" id="KW-0645">Protease</keyword>
<dbReference type="GO" id="GO:0004222">
    <property type="term" value="F:metalloendopeptidase activity"/>
    <property type="evidence" value="ECO:0007669"/>
    <property type="project" value="InterPro"/>
</dbReference>
<comment type="cofactor">
    <cofactor evidence="1">
        <name>Zn(2+)</name>
        <dbReference type="ChEBI" id="CHEBI:29105"/>
    </cofactor>
</comment>
<dbReference type="GO" id="GO:0051603">
    <property type="term" value="P:proteolysis involved in protein catabolic process"/>
    <property type="evidence" value="ECO:0007669"/>
    <property type="project" value="TreeGrafter"/>
</dbReference>
<evidence type="ECO:0000256" key="4">
    <source>
        <dbReference type="ARBA" id="ARBA00022801"/>
    </source>
</evidence>
<keyword evidence="3" id="KW-0479">Metal-binding</keyword>
<reference evidence="9" key="1">
    <citation type="submission" date="2015-07" db="EMBL/GenBank/DDBJ databases">
        <authorList>
            <person name="Rodrigo-Torres Lidia"/>
            <person name="Arahal R.David."/>
        </authorList>
    </citation>
    <scope>NUCLEOTIDE SEQUENCE [LARGE SCALE GENOMIC DNA]</scope>
    <source>
        <strain evidence="9">CECT 4801</strain>
    </source>
</reference>
<dbReference type="STRING" id="187304.B0E33_13135"/>
<sequence length="508" mass="54723">MTKGQDVTAKAATDFRQPACVPARRGLRRTWLRNLVAGGSALLVASCQLLGDGPTVGTVTPGTLRPNLAADIGEREHPRVVATYGGVYKDAGAERAVASVVGRLVAASEDPSQSYKITILNSPAINAFALPGGYLYVTRGLLALANDTSEVAAVLAHEMAHVTANHAIKRQQRAEAKQLANKILTDVVQDSEEARKAIISSQLSFARFSQVQELEADDIGVKTLARAGFDPYAAARFLRSMAAFARYQSADKSGSTAPDFLSSHPSTPERLQIAIRAARQIGAPGIGERDRTRYLSQIDGMLFGDDPLEGFVRGRSFLHKALGISYTVPSGYILENTPEAVLASNGDGTAIRFDGADVSSYSGLRDYMNSGWINGLLPESVRETTINGLPAVTGAAITQGWSFRIAVIRIGKTGYRFIFASRSPNETFDRDFHQTVESFQQLSPTERARLRSLRIKVVTSKPGDTPRKLAIGMSGVEPSRRLEFFSILNDLNADQAIPTGTAIKLIVD</sequence>
<dbReference type="Pfam" id="PF01435">
    <property type="entry name" value="Peptidase_M48"/>
    <property type="match status" value="1"/>
</dbReference>
<evidence type="ECO:0000256" key="2">
    <source>
        <dbReference type="ARBA" id="ARBA00022670"/>
    </source>
</evidence>
<dbReference type="PANTHER" id="PTHR22726">
    <property type="entry name" value="METALLOENDOPEPTIDASE OMA1"/>
    <property type="match status" value="1"/>
</dbReference>
<gene>
    <name evidence="8" type="primary">yfgC_2</name>
    <name evidence="8" type="ORF">LAL4801_04749</name>
</gene>
<keyword evidence="6" id="KW-0482">Metalloprotease</keyword>
<dbReference type="GO" id="GO:0016020">
    <property type="term" value="C:membrane"/>
    <property type="evidence" value="ECO:0007669"/>
    <property type="project" value="TreeGrafter"/>
</dbReference>
<protein>
    <submittedName>
        <fullName evidence="8">TPR repeat-containing protein YfgC</fullName>
    </submittedName>
</protein>
<dbReference type="CDD" id="cd07324">
    <property type="entry name" value="M48C_Oma1-like"/>
    <property type="match status" value="1"/>
</dbReference>
<dbReference type="Gene3D" id="3.30.2010.10">
    <property type="entry name" value="Metalloproteases ('zincins'), catalytic domain"/>
    <property type="match status" value="1"/>
</dbReference>
<evidence type="ECO:0000256" key="5">
    <source>
        <dbReference type="ARBA" id="ARBA00022833"/>
    </source>
</evidence>
<evidence type="ECO:0000259" key="7">
    <source>
        <dbReference type="Pfam" id="PF01435"/>
    </source>
</evidence>
<evidence type="ECO:0000256" key="6">
    <source>
        <dbReference type="ARBA" id="ARBA00023049"/>
    </source>
</evidence>
<dbReference type="RefSeq" id="WP_208984639.1">
    <property type="nucleotide sequence ID" value="NZ_CXST01000003.1"/>
</dbReference>
<keyword evidence="9" id="KW-1185">Reference proteome</keyword>
<dbReference type="InterPro" id="IPR051156">
    <property type="entry name" value="Mito/Outer_Membr_Metalloprot"/>
</dbReference>